<name>A0A397SMK6_9GLOM</name>
<sequence>MKFELIRSEDMSFASRDRKNDGKTDFDRKKIGRKGDEIFRITADCIKFEVVETGRKWEGSNGTKYLKDSLKLNKMLKDMITKLISKCDGDIIIRQLQVIGILNGKINCK</sequence>
<dbReference type="EMBL" id="QKYT01000337">
    <property type="protein sequence ID" value="RIA86912.1"/>
    <property type="molecule type" value="Genomic_DNA"/>
</dbReference>
<comment type="caution">
    <text evidence="1">The sequence shown here is derived from an EMBL/GenBank/DDBJ whole genome shotgun (WGS) entry which is preliminary data.</text>
</comment>
<dbReference type="AlphaFoldDB" id="A0A397SMK6"/>
<proteinExistence type="predicted"/>
<dbReference type="OrthoDB" id="2441193at2759"/>
<keyword evidence="2" id="KW-1185">Reference proteome</keyword>
<accession>A0A397SMK6</accession>
<dbReference type="Proteomes" id="UP000265703">
    <property type="component" value="Unassembled WGS sequence"/>
</dbReference>
<reference evidence="1 2" key="1">
    <citation type="submission" date="2018-06" db="EMBL/GenBank/DDBJ databases">
        <title>Comparative genomics reveals the genomic features of Rhizophagus irregularis, R. cerebriforme, R. diaphanum and Gigaspora rosea, and their symbiotic lifestyle signature.</title>
        <authorList>
            <person name="Morin E."/>
            <person name="San Clemente H."/>
            <person name="Chen E.C.H."/>
            <person name="De La Providencia I."/>
            <person name="Hainaut M."/>
            <person name="Kuo A."/>
            <person name="Kohler A."/>
            <person name="Murat C."/>
            <person name="Tang N."/>
            <person name="Roy S."/>
            <person name="Loubradou J."/>
            <person name="Henrissat B."/>
            <person name="Grigoriev I.V."/>
            <person name="Corradi N."/>
            <person name="Roux C."/>
            <person name="Martin F.M."/>
        </authorList>
    </citation>
    <scope>NUCLEOTIDE SEQUENCE [LARGE SCALE GENOMIC DNA]</scope>
    <source>
        <strain evidence="1 2">DAOM 227022</strain>
    </source>
</reference>
<evidence type="ECO:0000313" key="2">
    <source>
        <dbReference type="Proteomes" id="UP000265703"/>
    </source>
</evidence>
<protein>
    <submittedName>
        <fullName evidence="1">Uncharacterized protein</fullName>
    </submittedName>
</protein>
<organism evidence="1 2">
    <name type="scientific">Glomus cerebriforme</name>
    <dbReference type="NCBI Taxonomy" id="658196"/>
    <lineage>
        <taxon>Eukaryota</taxon>
        <taxon>Fungi</taxon>
        <taxon>Fungi incertae sedis</taxon>
        <taxon>Mucoromycota</taxon>
        <taxon>Glomeromycotina</taxon>
        <taxon>Glomeromycetes</taxon>
        <taxon>Glomerales</taxon>
        <taxon>Glomeraceae</taxon>
        <taxon>Glomus</taxon>
    </lineage>
</organism>
<gene>
    <name evidence="1" type="ORF">C1645_740505</name>
</gene>
<evidence type="ECO:0000313" key="1">
    <source>
        <dbReference type="EMBL" id="RIA86912.1"/>
    </source>
</evidence>